<keyword evidence="2" id="KW-1185">Reference proteome</keyword>
<proteinExistence type="predicted"/>
<dbReference type="Proteomes" id="UP000265520">
    <property type="component" value="Unassembled WGS sequence"/>
</dbReference>
<dbReference type="AlphaFoldDB" id="A0A392TTM7"/>
<dbReference type="EMBL" id="LXQA010652133">
    <property type="protein sequence ID" value="MCI64259.1"/>
    <property type="molecule type" value="Genomic_DNA"/>
</dbReference>
<organism evidence="1 2">
    <name type="scientific">Trifolium medium</name>
    <dbReference type="NCBI Taxonomy" id="97028"/>
    <lineage>
        <taxon>Eukaryota</taxon>
        <taxon>Viridiplantae</taxon>
        <taxon>Streptophyta</taxon>
        <taxon>Embryophyta</taxon>
        <taxon>Tracheophyta</taxon>
        <taxon>Spermatophyta</taxon>
        <taxon>Magnoliopsida</taxon>
        <taxon>eudicotyledons</taxon>
        <taxon>Gunneridae</taxon>
        <taxon>Pentapetalae</taxon>
        <taxon>rosids</taxon>
        <taxon>fabids</taxon>
        <taxon>Fabales</taxon>
        <taxon>Fabaceae</taxon>
        <taxon>Papilionoideae</taxon>
        <taxon>50 kb inversion clade</taxon>
        <taxon>NPAAA clade</taxon>
        <taxon>Hologalegina</taxon>
        <taxon>IRL clade</taxon>
        <taxon>Trifolieae</taxon>
        <taxon>Trifolium</taxon>
    </lineage>
</organism>
<evidence type="ECO:0000313" key="2">
    <source>
        <dbReference type="Proteomes" id="UP000265520"/>
    </source>
</evidence>
<evidence type="ECO:0000313" key="1">
    <source>
        <dbReference type="EMBL" id="MCI64259.1"/>
    </source>
</evidence>
<reference evidence="1 2" key="1">
    <citation type="journal article" date="2018" name="Front. Plant Sci.">
        <title>Red Clover (Trifolium pratense) and Zigzag Clover (T. medium) - A Picture of Genomic Similarities and Differences.</title>
        <authorList>
            <person name="Dluhosova J."/>
            <person name="Istvanek J."/>
            <person name="Nedelnik J."/>
            <person name="Repkova J."/>
        </authorList>
    </citation>
    <scope>NUCLEOTIDE SEQUENCE [LARGE SCALE GENOMIC DNA]</scope>
    <source>
        <strain evidence="2">cv. 10/8</strain>
        <tissue evidence="1">Leaf</tissue>
    </source>
</reference>
<comment type="caution">
    <text evidence="1">The sequence shown here is derived from an EMBL/GenBank/DDBJ whole genome shotgun (WGS) entry which is preliminary data.</text>
</comment>
<name>A0A392TTM7_9FABA</name>
<sequence>SANKAADRLACVAHKRTDVYFEKKLPKPDIKLNAILKEDGGNSSR</sequence>
<protein>
    <submittedName>
        <fullName evidence="1">Uncharacterized protein</fullName>
    </submittedName>
</protein>
<feature type="non-terminal residue" evidence="1">
    <location>
        <position position="1"/>
    </location>
</feature>
<accession>A0A392TTM7</accession>